<dbReference type="InterPro" id="IPR010921">
    <property type="entry name" value="Trp_repressor/repl_initiator"/>
</dbReference>
<evidence type="ECO:0000256" key="1">
    <source>
        <dbReference type="ARBA" id="ARBA00038232"/>
    </source>
</evidence>
<gene>
    <name evidence="4" type="ORF">COP05_07680</name>
</gene>
<dbReference type="PANTHER" id="PTHR33795">
    <property type="entry name" value="INSERTION ELEMENT IS150 PROTEIN INSJ"/>
    <property type="match status" value="1"/>
</dbReference>
<dbReference type="InterPro" id="IPR055247">
    <property type="entry name" value="InsJ-like_HTH"/>
</dbReference>
<dbReference type="InterPro" id="IPR036388">
    <property type="entry name" value="WH-like_DNA-bd_sf"/>
</dbReference>
<feature type="domain" description="Insertion element IS150 protein InsJ-like helix-turn-helix" evidence="3">
    <location>
        <begin position="68"/>
        <end position="119"/>
    </location>
</feature>
<sequence length="159" mass="17938">MYASSSLTQAQQRAAVGLFEAGWGDTAVASELGVSRWPVRKLFQRWRVRGRGALVMASGKKVYPFETKVAVAQRFLAGEPKTDLAIEFGLSSPQIVQRWGRILREQGEDGLRPRPRGRKTATGPSDEIETLRREVERLRAENAYLGKLRALMEPQRRSR</sequence>
<dbReference type="EMBL" id="CP023482">
    <property type="protein sequence ID" value="ATH96974.1"/>
    <property type="molecule type" value="Genomic_DNA"/>
</dbReference>
<evidence type="ECO:0000259" key="3">
    <source>
        <dbReference type="Pfam" id="PF13518"/>
    </source>
</evidence>
<accession>A0ABN5DR94</accession>
<dbReference type="SUPFAM" id="SSF48295">
    <property type="entry name" value="TrpR-like"/>
    <property type="match status" value="1"/>
</dbReference>
<dbReference type="Pfam" id="PF13518">
    <property type="entry name" value="HTH_28"/>
    <property type="match status" value="1"/>
</dbReference>
<name>A0ABN5DR94_9MICO</name>
<keyword evidence="5" id="KW-1185">Reference proteome</keyword>
<feature type="region of interest" description="Disordered" evidence="2">
    <location>
        <begin position="107"/>
        <end position="131"/>
    </location>
</feature>
<evidence type="ECO:0000313" key="5">
    <source>
        <dbReference type="Proteomes" id="UP000815698"/>
    </source>
</evidence>
<proteinExistence type="inferred from homology"/>
<evidence type="ECO:0000313" key="4">
    <source>
        <dbReference type="EMBL" id="ATH96974.1"/>
    </source>
</evidence>
<dbReference type="InterPro" id="IPR052057">
    <property type="entry name" value="IS150/IS1296_orfA-like"/>
</dbReference>
<evidence type="ECO:0000256" key="2">
    <source>
        <dbReference type="SAM" id="MobiDB-lite"/>
    </source>
</evidence>
<comment type="similarity">
    <text evidence="1">Belongs to the IS150/IS1296 orfA family.</text>
</comment>
<dbReference type="Gene3D" id="1.10.10.10">
    <property type="entry name" value="Winged helix-like DNA-binding domain superfamily/Winged helix DNA-binding domain"/>
    <property type="match status" value="1"/>
</dbReference>
<dbReference type="PANTHER" id="PTHR33795:SF1">
    <property type="entry name" value="INSERTION ELEMENT IS150 PROTEIN INSJ"/>
    <property type="match status" value="1"/>
</dbReference>
<protein>
    <submittedName>
        <fullName evidence="4">Helix-turn-helix domain-containing protein</fullName>
    </submittedName>
</protein>
<reference evidence="4 5" key="1">
    <citation type="journal article" date="2016" name="Int. J. Syst. Evol. Microbiol.">
        <title>Dermabacter jinjuensis sp. nov., a novel species of the genus Dermabacter isolated from a clinical specimen.</title>
        <authorList>
            <person name="Park Y.K."/>
            <person name="Lee K.M."/>
            <person name="Lee W.K."/>
            <person name="Cho M.J."/>
            <person name="Lee H.S."/>
            <person name="Cho Y.G."/>
            <person name="Lee Y.C."/>
            <person name="Lee W.K."/>
            <person name="Seong W.K."/>
            <person name="Hwang K.J."/>
        </authorList>
    </citation>
    <scope>NUCLEOTIDE SEQUENCE [LARGE SCALE GENOMIC DNA]</scope>
    <source>
        <strain evidence="4 5">32T</strain>
    </source>
</reference>
<organism evidence="4 5">
    <name type="scientific">Dermabacter jinjuensis</name>
    <dbReference type="NCBI Taxonomy" id="1667168"/>
    <lineage>
        <taxon>Bacteria</taxon>
        <taxon>Bacillati</taxon>
        <taxon>Actinomycetota</taxon>
        <taxon>Actinomycetes</taxon>
        <taxon>Micrococcales</taxon>
        <taxon>Dermabacteraceae</taxon>
        <taxon>Dermabacter</taxon>
    </lineage>
</organism>
<dbReference type="Proteomes" id="UP000815698">
    <property type="component" value="Chromosome"/>
</dbReference>